<dbReference type="InterPro" id="IPR036875">
    <property type="entry name" value="Znf_CCHC_sf"/>
</dbReference>
<keyword evidence="2" id="KW-0862">Zinc</keyword>
<keyword evidence="2" id="KW-0863">Zinc-finger</keyword>
<dbReference type="GO" id="GO:0006397">
    <property type="term" value="P:mRNA processing"/>
    <property type="evidence" value="ECO:0007669"/>
    <property type="project" value="UniProtKB-KW"/>
</dbReference>
<sequence length="261" mass="29051">MDVDWNHHTDHTSPPAIPTDTSSSDDSLPSLHPLSSTTSSEPETATPPPASPSSLGKCPSNRICYSTPSLTRKWKPEGGEHKWPPAGLADSEDIWPNPVDAIEWWGHHTNAPFPSPSSSNLWANCPPHYITTDNSHYHRKTKCWNCHKQGHLARSCPADCQHPLYSRPLSKYSWFHPYLGQPRSQNEPLARNSATVPTSRRTYGNASSGWTAPDPTSSPLTPLYPDATAWQQFLDQQIFKTNWSHGNVRWDSNKVLGQTSA</sequence>
<evidence type="ECO:0000313" key="6">
    <source>
        <dbReference type="Proteomes" id="UP000027265"/>
    </source>
</evidence>
<gene>
    <name evidence="5" type="ORF">JAAARDRAFT_195938</name>
</gene>
<proteinExistence type="predicted"/>
<feature type="compositionally biased region" description="Basic and acidic residues" evidence="3">
    <location>
        <begin position="1"/>
        <end position="11"/>
    </location>
</feature>
<dbReference type="GO" id="GO:0003676">
    <property type="term" value="F:nucleic acid binding"/>
    <property type="evidence" value="ECO:0007669"/>
    <property type="project" value="InterPro"/>
</dbReference>
<dbReference type="HOGENOM" id="CLU_1065825_0_0_1"/>
<accession>A0A067PUV7</accession>
<dbReference type="InterPro" id="IPR001878">
    <property type="entry name" value="Znf_CCHC"/>
</dbReference>
<dbReference type="GO" id="GO:0008270">
    <property type="term" value="F:zinc ion binding"/>
    <property type="evidence" value="ECO:0007669"/>
    <property type="project" value="UniProtKB-KW"/>
</dbReference>
<dbReference type="OrthoDB" id="427960at2759"/>
<dbReference type="AlphaFoldDB" id="A0A067PUV7"/>
<reference evidence="6" key="1">
    <citation type="journal article" date="2014" name="Proc. Natl. Acad. Sci. U.S.A.">
        <title>Extensive sampling of basidiomycete genomes demonstrates inadequacy of the white-rot/brown-rot paradigm for wood decay fungi.</title>
        <authorList>
            <person name="Riley R."/>
            <person name="Salamov A.A."/>
            <person name="Brown D.W."/>
            <person name="Nagy L.G."/>
            <person name="Floudas D."/>
            <person name="Held B.W."/>
            <person name="Levasseur A."/>
            <person name="Lombard V."/>
            <person name="Morin E."/>
            <person name="Otillar R."/>
            <person name="Lindquist E.A."/>
            <person name="Sun H."/>
            <person name="LaButti K.M."/>
            <person name="Schmutz J."/>
            <person name="Jabbour D."/>
            <person name="Luo H."/>
            <person name="Baker S.E."/>
            <person name="Pisabarro A.G."/>
            <person name="Walton J.D."/>
            <person name="Blanchette R.A."/>
            <person name="Henrissat B."/>
            <person name="Martin F."/>
            <person name="Cullen D."/>
            <person name="Hibbett D.S."/>
            <person name="Grigoriev I.V."/>
        </authorList>
    </citation>
    <scope>NUCLEOTIDE SEQUENCE [LARGE SCALE GENOMIC DNA]</scope>
    <source>
        <strain evidence="6">MUCL 33604</strain>
    </source>
</reference>
<dbReference type="EMBL" id="KL197726">
    <property type="protein sequence ID" value="KDQ55057.1"/>
    <property type="molecule type" value="Genomic_DNA"/>
</dbReference>
<dbReference type="InParanoid" id="A0A067PUV7"/>
<evidence type="ECO:0000256" key="3">
    <source>
        <dbReference type="SAM" id="MobiDB-lite"/>
    </source>
</evidence>
<dbReference type="SUPFAM" id="SSF57756">
    <property type="entry name" value="Retrovirus zinc finger-like domains"/>
    <property type="match status" value="1"/>
</dbReference>
<dbReference type="PROSITE" id="PS50158">
    <property type="entry name" value="ZF_CCHC"/>
    <property type="match status" value="1"/>
</dbReference>
<dbReference type="Gene3D" id="4.10.60.10">
    <property type="entry name" value="Zinc finger, CCHC-type"/>
    <property type="match status" value="1"/>
</dbReference>
<evidence type="ECO:0000256" key="1">
    <source>
        <dbReference type="ARBA" id="ARBA00022664"/>
    </source>
</evidence>
<feature type="compositionally biased region" description="Low complexity" evidence="3">
    <location>
        <begin position="12"/>
        <end position="44"/>
    </location>
</feature>
<dbReference type="SMART" id="SM00343">
    <property type="entry name" value="ZnF_C2HC"/>
    <property type="match status" value="1"/>
</dbReference>
<organism evidence="5 6">
    <name type="scientific">Jaapia argillacea MUCL 33604</name>
    <dbReference type="NCBI Taxonomy" id="933084"/>
    <lineage>
        <taxon>Eukaryota</taxon>
        <taxon>Fungi</taxon>
        <taxon>Dikarya</taxon>
        <taxon>Basidiomycota</taxon>
        <taxon>Agaricomycotina</taxon>
        <taxon>Agaricomycetes</taxon>
        <taxon>Agaricomycetidae</taxon>
        <taxon>Jaapiales</taxon>
        <taxon>Jaapiaceae</taxon>
        <taxon>Jaapia</taxon>
    </lineage>
</organism>
<keyword evidence="6" id="KW-1185">Reference proteome</keyword>
<keyword evidence="2" id="KW-0479">Metal-binding</keyword>
<evidence type="ECO:0000259" key="4">
    <source>
        <dbReference type="PROSITE" id="PS50158"/>
    </source>
</evidence>
<feature type="domain" description="CCHC-type" evidence="4">
    <location>
        <begin position="142"/>
        <end position="157"/>
    </location>
</feature>
<evidence type="ECO:0000313" key="5">
    <source>
        <dbReference type="EMBL" id="KDQ55057.1"/>
    </source>
</evidence>
<evidence type="ECO:0000256" key="2">
    <source>
        <dbReference type="PROSITE-ProRule" id="PRU00047"/>
    </source>
</evidence>
<feature type="region of interest" description="Disordered" evidence="3">
    <location>
        <begin position="184"/>
        <end position="218"/>
    </location>
</feature>
<keyword evidence="1" id="KW-0507">mRNA processing</keyword>
<protein>
    <recommendedName>
        <fullName evidence="4">CCHC-type domain-containing protein</fullName>
    </recommendedName>
</protein>
<dbReference type="Proteomes" id="UP000027265">
    <property type="component" value="Unassembled WGS sequence"/>
</dbReference>
<name>A0A067PUV7_9AGAM</name>
<feature type="region of interest" description="Disordered" evidence="3">
    <location>
        <begin position="1"/>
        <end position="57"/>
    </location>
</feature>